<evidence type="ECO:0000313" key="2">
    <source>
        <dbReference type="EMBL" id="EEG28768.1"/>
    </source>
</evidence>
<organism evidence="2 3">
    <name type="scientific">[Clostridium] methylpentosum DSM 5476</name>
    <dbReference type="NCBI Taxonomy" id="537013"/>
    <lineage>
        <taxon>Bacteria</taxon>
        <taxon>Bacillati</taxon>
        <taxon>Bacillota</taxon>
        <taxon>Clostridia</taxon>
        <taxon>Eubacteriales</taxon>
        <taxon>Oscillospiraceae</taxon>
        <taxon>Oscillospiraceae incertae sedis</taxon>
    </lineage>
</organism>
<dbReference type="Proteomes" id="UP000003340">
    <property type="component" value="Unassembled WGS sequence"/>
</dbReference>
<dbReference type="AlphaFoldDB" id="C0EIH2"/>
<gene>
    <name evidence="2" type="ORF">CLOSTMETH_03667</name>
</gene>
<reference evidence="2 3" key="1">
    <citation type="submission" date="2009-01" db="EMBL/GenBank/DDBJ databases">
        <authorList>
            <person name="Fulton L."/>
            <person name="Clifton S."/>
            <person name="Fulton B."/>
            <person name="Xu J."/>
            <person name="Minx P."/>
            <person name="Pepin K.H."/>
            <person name="Johnson M."/>
            <person name="Bhonagiri V."/>
            <person name="Nash W.E."/>
            <person name="Mardis E.R."/>
            <person name="Wilson R.K."/>
        </authorList>
    </citation>
    <scope>NUCLEOTIDE SEQUENCE [LARGE SCALE GENOMIC DNA]</scope>
    <source>
        <strain evidence="2 3">DSM 5476</strain>
    </source>
</reference>
<evidence type="ECO:0000256" key="1">
    <source>
        <dbReference type="SAM" id="MobiDB-lite"/>
    </source>
</evidence>
<dbReference type="STRING" id="537013.CLOSTMETH_03667"/>
<proteinExistence type="predicted"/>
<accession>C0EIH2</accession>
<comment type="caution">
    <text evidence="2">The sequence shown here is derived from an EMBL/GenBank/DDBJ whole genome shotgun (WGS) entry which is preliminary data.</text>
</comment>
<protein>
    <submittedName>
        <fullName evidence="2">Uncharacterized protein</fullName>
    </submittedName>
</protein>
<dbReference type="EMBL" id="ACEC01000126">
    <property type="protein sequence ID" value="EEG28768.1"/>
    <property type="molecule type" value="Genomic_DNA"/>
</dbReference>
<keyword evidence="3" id="KW-1185">Reference proteome</keyword>
<feature type="region of interest" description="Disordered" evidence="1">
    <location>
        <begin position="1"/>
        <end position="25"/>
    </location>
</feature>
<dbReference type="HOGENOM" id="CLU_1537422_0_0_9"/>
<reference evidence="2 3" key="2">
    <citation type="submission" date="2009-02" db="EMBL/GenBank/DDBJ databases">
        <title>Draft genome sequence of Clostridium methylpentosum (DSM 5476).</title>
        <authorList>
            <person name="Sudarsanam P."/>
            <person name="Ley R."/>
            <person name="Guruge J."/>
            <person name="Turnbaugh P.J."/>
            <person name="Mahowald M."/>
            <person name="Liep D."/>
            <person name="Gordon J."/>
        </authorList>
    </citation>
    <scope>NUCLEOTIDE SEQUENCE [LARGE SCALE GENOMIC DNA]</scope>
    <source>
        <strain evidence="2 3">DSM 5476</strain>
    </source>
</reference>
<evidence type="ECO:0000313" key="3">
    <source>
        <dbReference type="Proteomes" id="UP000003340"/>
    </source>
</evidence>
<name>C0EIH2_9FIRM</name>
<sequence>MGPGLSTLREVDDRDSEPEAGVDGVAGAAGRLVEVTDADAAVLGEMAVAQLHAAAEIVFRGENHFIRPAFDLFIGANVFFRPAGGLLPAGEHEDQPDVGIGFAQAEHRQRREGVKAERAARAEIPHALVNELKQLLLKAFLNVWELLRRKIPVAGETAGLIFHCVSVLFLLIIK</sequence>